<dbReference type="PROSITE" id="PS51257">
    <property type="entry name" value="PROKAR_LIPOPROTEIN"/>
    <property type="match status" value="1"/>
</dbReference>
<protein>
    <recommendedName>
        <fullName evidence="4">Lipoprotein</fullName>
    </recommendedName>
</protein>
<evidence type="ECO:0000313" key="3">
    <source>
        <dbReference type="Proteomes" id="UP000260783"/>
    </source>
</evidence>
<evidence type="ECO:0008006" key="4">
    <source>
        <dbReference type="Google" id="ProtNLM"/>
    </source>
</evidence>
<dbReference type="Proteomes" id="UP000260783">
    <property type="component" value="Unassembled WGS sequence"/>
</dbReference>
<gene>
    <name evidence="2" type="ORF">DWZ04_13365</name>
</gene>
<accession>A0A3E2UDP3</accession>
<reference evidence="2 3" key="1">
    <citation type="submission" date="2018-08" db="EMBL/GenBank/DDBJ databases">
        <title>A genome reference for cultivated species of the human gut microbiota.</title>
        <authorList>
            <person name="Zou Y."/>
            <person name="Xue W."/>
            <person name="Luo G."/>
        </authorList>
    </citation>
    <scope>NUCLEOTIDE SEQUENCE [LARGE SCALE GENOMIC DNA]</scope>
    <source>
        <strain evidence="2 3">AF29-11BH</strain>
    </source>
</reference>
<evidence type="ECO:0000313" key="2">
    <source>
        <dbReference type="EMBL" id="RGB94277.1"/>
    </source>
</evidence>
<dbReference type="EMBL" id="QVEW01000018">
    <property type="protein sequence ID" value="RGB94277.1"/>
    <property type="molecule type" value="Genomic_DNA"/>
</dbReference>
<sequence length="108" mass="12024">MKKRFSCFAVAVVLLTLTTLWATACGSTSAEAGTADHPCYHVTVYSPAIEDGTYAARGYPKYTITVDDFGELLPDQLSAEREYQLLRIPRSDGRFELVSTSLVEIEYY</sequence>
<keyword evidence="1" id="KW-0732">Signal</keyword>
<dbReference type="RefSeq" id="WP_117527791.1">
    <property type="nucleotide sequence ID" value="NZ_JAQCXC010000018.1"/>
</dbReference>
<proteinExistence type="predicted"/>
<organism evidence="2 3">
    <name type="scientific">Faecalibacterium prausnitzii</name>
    <dbReference type="NCBI Taxonomy" id="853"/>
    <lineage>
        <taxon>Bacteria</taxon>
        <taxon>Bacillati</taxon>
        <taxon>Bacillota</taxon>
        <taxon>Clostridia</taxon>
        <taxon>Eubacteriales</taxon>
        <taxon>Oscillospiraceae</taxon>
        <taxon>Faecalibacterium</taxon>
    </lineage>
</organism>
<evidence type="ECO:0000256" key="1">
    <source>
        <dbReference type="SAM" id="SignalP"/>
    </source>
</evidence>
<dbReference type="AlphaFoldDB" id="A0A3E2UDP3"/>
<comment type="caution">
    <text evidence="2">The sequence shown here is derived from an EMBL/GenBank/DDBJ whole genome shotgun (WGS) entry which is preliminary data.</text>
</comment>
<feature type="signal peptide" evidence="1">
    <location>
        <begin position="1"/>
        <end position="24"/>
    </location>
</feature>
<feature type="chain" id="PRO_5017811876" description="Lipoprotein" evidence="1">
    <location>
        <begin position="25"/>
        <end position="108"/>
    </location>
</feature>
<name>A0A3E2UDP3_9FIRM</name>